<dbReference type="InterPro" id="IPR036907">
    <property type="entry name" value="5'-Nucleotdase_C_sf"/>
</dbReference>
<dbReference type="InterPro" id="IPR006179">
    <property type="entry name" value="5_nucleotidase/apyrase"/>
</dbReference>
<proteinExistence type="inferred from homology"/>
<dbReference type="EMBL" id="JATN01000317">
    <property type="protein sequence ID" value="EUC62805.1"/>
    <property type="molecule type" value="Genomic_DNA"/>
</dbReference>
<dbReference type="Pfam" id="PF02872">
    <property type="entry name" value="5_nucleotid_C"/>
    <property type="match status" value="1"/>
</dbReference>
<dbReference type="InterPro" id="IPR029052">
    <property type="entry name" value="Metallo-depent_PP-like"/>
</dbReference>
<evidence type="ECO:0000313" key="4">
    <source>
        <dbReference type="EMBL" id="EUC62805.1"/>
    </source>
</evidence>
<keyword evidence="2" id="KW-0547">Nucleotide-binding</keyword>
<comment type="similarity">
    <text evidence="1 2">Belongs to the 5'-nucleotidase family.</text>
</comment>
<dbReference type="Gene3D" id="3.90.780.10">
    <property type="entry name" value="5'-Nucleotidase, C-terminal domain"/>
    <property type="match status" value="1"/>
</dbReference>
<comment type="caution">
    <text evidence="4">The sequence shown here is derived from an EMBL/GenBank/DDBJ whole genome shotgun (WGS) entry which is preliminary data.</text>
</comment>
<evidence type="ECO:0000256" key="2">
    <source>
        <dbReference type="RuleBase" id="RU362119"/>
    </source>
</evidence>
<dbReference type="PANTHER" id="PTHR11575">
    <property type="entry name" value="5'-NUCLEOTIDASE-RELATED"/>
    <property type="match status" value="1"/>
</dbReference>
<evidence type="ECO:0000256" key="1">
    <source>
        <dbReference type="ARBA" id="ARBA00006654"/>
    </source>
</evidence>
<name>X8JFW0_9AGAM</name>
<dbReference type="PRINTS" id="PR01607">
    <property type="entry name" value="APYRASEFAMLY"/>
</dbReference>
<dbReference type="InterPro" id="IPR008334">
    <property type="entry name" value="5'-Nucleotdase_C"/>
</dbReference>
<accession>X8JFW0</accession>
<organism evidence="4 5">
    <name type="scientific">Rhizoctonia solani AG-3 Rhs1AP</name>
    <dbReference type="NCBI Taxonomy" id="1086054"/>
    <lineage>
        <taxon>Eukaryota</taxon>
        <taxon>Fungi</taxon>
        <taxon>Dikarya</taxon>
        <taxon>Basidiomycota</taxon>
        <taxon>Agaricomycotina</taxon>
        <taxon>Agaricomycetes</taxon>
        <taxon>Cantharellales</taxon>
        <taxon>Ceratobasidiaceae</taxon>
        <taxon>Rhizoctonia</taxon>
    </lineage>
</organism>
<evidence type="ECO:0000313" key="5">
    <source>
        <dbReference type="Proteomes" id="UP000030108"/>
    </source>
</evidence>
<gene>
    <name evidence="4" type="ORF">RSOL_455520</name>
</gene>
<dbReference type="PANTHER" id="PTHR11575:SF48">
    <property type="entry name" value="5'-NUCLEOTIDASE"/>
    <property type="match status" value="1"/>
</dbReference>
<reference evidence="5" key="1">
    <citation type="journal article" date="2014" name="Genome Announc.">
        <title>Draft genome sequence of the plant-pathogenic soil fungus Rhizoctonia solani anastomosis group 3 strain Rhs1AP.</title>
        <authorList>
            <person name="Cubeta M.A."/>
            <person name="Thomas E."/>
            <person name="Dean R.A."/>
            <person name="Jabaji S."/>
            <person name="Neate S.M."/>
            <person name="Tavantzis S."/>
            <person name="Toda T."/>
            <person name="Vilgalys R."/>
            <person name="Bharathan N."/>
            <person name="Fedorova-Abrams N."/>
            <person name="Pakala S.B."/>
            <person name="Pakala S.M."/>
            <person name="Zafar N."/>
            <person name="Joardar V."/>
            <person name="Losada L."/>
            <person name="Nierman W.C."/>
        </authorList>
    </citation>
    <scope>NUCLEOTIDE SEQUENCE [LARGE SCALE GENOMIC DNA]</scope>
    <source>
        <strain evidence="5">AG-3</strain>
    </source>
</reference>
<dbReference type="GO" id="GO:0000166">
    <property type="term" value="F:nucleotide binding"/>
    <property type="evidence" value="ECO:0007669"/>
    <property type="project" value="UniProtKB-KW"/>
</dbReference>
<dbReference type="GO" id="GO:0016787">
    <property type="term" value="F:hydrolase activity"/>
    <property type="evidence" value="ECO:0007669"/>
    <property type="project" value="UniProtKB-KW"/>
</dbReference>
<dbReference type="SUPFAM" id="SSF56300">
    <property type="entry name" value="Metallo-dependent phosphatases"/>
    <property type="match status" value="1"/>
</dbReference>
<feature type="domain" description="5'-Nucleotidase C-terminal" evidence="3">
    <location>
        <begin position="386"/>
        <end position="547"/>
    </location>
</feature>
<dbReference type="OrthoDB" id="10252235at2759"/>
<protein>
    <submittedName>
        <fullName evidence="4">5'-nucleotidase, carboxy-terminal domain protein</fullName>
    </submittedName>
</protein>
<dbReference type="Gene3D" id="3.60.21.10">
    <property type="match status" value="1"/>
</dbReference>
<dbReference type="Proteomes" id="UP000030108">
    <property type="component" value="Unassembled WGS sequence"/>
</dbReference>
<dbReference type="GO" id="GO:0009166">
    <property type="term" value="P:nucleotide catabolic process"/>
    <property type="evidence" value="ECO:0007669"/>
    <property type="project" value="InterPro"/>
</dbReference>
<keyword evidence="2" id="KW-0378">Hydrolase</keyword>
<feature type="non-terminal residue" evidence="4">
    <location>
        <position position="658"/>
    </location>
</feature>
<evidence type="ECO:0000259" key="3">
    <source>
        <dbReference type="Pfam" id="PF02872"/>
    </source>
</evidence>
<dbReference type="AlphaFoldDB" id="X8JFW0"/>
<sequence>MPPQILNIIHFNDVYKMTETKFDHRDKELPIFSHDGIDPDFDHLIAFAERVKWIRNSWPKGNVTGKCLEPQGLLLFSGDLFSPSVESLVTRGMNMVIQIIYPLSHRNDGPGNHGFDFGRVRFNQLIEFCNFPWIISNVKEKISGGLKVPPGLFEYRVLKRAGLTIGLIGLMSKDAWDSTLPPSREGMIPELNMAGVCMELSAKLREEGCDLVFALTHAEHVEDLDLAVQVGAYPVDCDALVQKNIKLEDMPGVDAIFGGHNHEYYLGKGVTLVHPRGVDPPDVKKTDFDTNEKYNNLLVVKSGFDFNDLSEVIIHLEDREGTCRKKVIKSMKVIRHHRPVDEIKSQKTWPESSMSNVLIRQYNNEVMSNLNAPVAEALDQVQVVQIDSRKGETIISNWIADAMLRWYIYQERNTQKNPDAKAPLFIMTGGTVRGDLTLGPGKIARHQLIQLLPFETNLTLLQVKGHDLRQALNKVLKPESRLRKDGERFPVISGFRVEWNSRIKDKPVSKILLGDTDGDIELDDTHTYPVLTSEYLAKGGAGFDVFKGIKPSGSAYVGIPMYQALLFHMNDLRTIQHQERIGEQQRSIAQSVHDAFDLLRNLMGASVGSYSSAEDIVGDLAETLIQFFPESAPLPKIRFGVKLGRVKDIAPQQPAPNV</sequence>
<dbReference type="SUPFAM" id="SSF55816">
    <property type="entry name" value="5'-nucleotidase (syn. UDP-sugar hydrolase), C-terminal domain"/>
    <property type="match status" value="1"/>
</dbReference>